<feature type="compositionally biased region" description="Polar residues" evidence="1">
    <location>
        <begin position="70"/>
        <end position="87"/>
    </location>
</feature>
<dbReference type="Proteomes" id="UP000249056">
    <property type="component" value="Unassembled WGS sequence"/>
</dbReference>
<comment type="caution">
    <text evidence="2">The sequence shown here is derived from an EMBL/GenBank/DDBJ whole genome shotgun (WGS) entry which is preliminary data.</text>
</comment>
<evidence type="ECO:0000313" key="3">
    <source>
        <dbReference type="Proteomes" id="UP000249056"/>
    </source>
</evidence>
<sequence>MGLVRRSRGVLGEVVEAIISSQRRDSGMEAETPASEPASEPVSEPASEPSLEPSLEPVSEPASEPVSESMTEPTEQASGSSEQTSSPGAVEMSRSQAKLEVQRKMKETLQILRDDIGMQRRLDEVLRAGIVGSCGNERLMMGLPSRSERLCLRRFVGFVEGRVTELGGAYARVEKAVGSMERAWYETLAVK</sequence>
<name>A0A395IZ82_9HELO</name>
<reference evidence="2 3" key="1">
    <citation type="submission" date="2018-06" db="EMBL/GenBank/DDBJ databases">
        <title>Genome Sequence of the Brown Rot Fungal Pathogen Monilinia fructigena.</title>
        <authorList>
            <person name="Landi L."/>
            <person name="De Miccolis Angelini R.M."/>
            <person name="Pollastro S."/>
            <person name="Abate D."/>
            <person name="Faretra F."/>
            <person name="Romanazzi G."/>
        </authorList>
    </citation>
    <scope>NUCLEOTIDE SEQUENCE [LARGE SCALE GENOMIC DNA]</scope>
    <source>
        <strain evidence="2 3">Mfrg269</strain>
    </source>
</reference>
<proteinExistence type="predicted"/>
<organism evidence="2 3">
    <name type="scientific">Monilinia fructigena</name>
    <dbReference type="NCBI Taxonomy" id="38457"/>
    <lineage>
        <taxon>Eukaryota</taxon>
        <taxon>Fungi</taxon>
        <taxon>Dikarya</taxon>
        <taxon>Ascomycota</taxon>
        <taxon>Pezizomycotina</taxon>
        <taxon>Leotiomycetes</taxon>
        <taxon>Helotiales</taxon>
        <taxon>Sclerotiniaceae</taxon>
        <taxon>Monilinia</taxon>
    </lineage>
</organism>
<feature type="region of interest" description="Disordered" evidence="1">
    <location>
        <begin position="18"/>
        <end position="99"/>
    </location>
</feature>
<keyword evidence="3" id="KW-1185">Reference proteome</keyword>
<dbReference type="OrthoDB" id="3562035at2759"/>
<feature type="compositionally biased region" description="Low complexity" evidence="1">
    <location>
        <begin position="29"/>
        <end position="69"/>
    </location>
</feature>
<accession>A0A395IZ82</accession>
<evidence type="ECO:0000256" key="1">
    <source>
        <dbReference type="SAM" id="MobiDB-lite"/>
    </source>
</evidence>
<gene>
    <name evidence="2" type="ORF">DID88_001224</name>
</gene>
<evidence type="ECO:0000313" key="2">
    <source>
        <dbReference type="EMBL" id="RAL65118.1"/>
    </source>
</evidence>
<dbReference type="AlphaFoldDB" id="A0A395IZ82"/>
<protein>
    <submittedName>
        <fullName evidence="2">Uncharacterized protein</fullName>
    </submittedName>
</protein>
<dbReference type="EMBL" id="QKRW01000011">
    <property type="protein sequence ID" value="RAL65118.1"/>
    <property type="molecule type" value="Genomic_DNA"/>
</dbReference>